<accession>A0A0V0GJ74</accession>
<organism evidence="1">
    <name type="scientific">Solanum chacoense</name>
    <name type="common">Chaco potato</name>
    <dbReference type="NCBI Taxonomy" id="4108"/>
    <lineage>
        <taxon>Eukaryota</taxon>
        <taxon>Viridiplantae</taxon>
        <taxon>Streptophyta</taxon>
        <taxon>Embryophyta</taxon>
        <taxon>Tracheophyta</taxon>
        <taxon>Spermatophyta</taxon>
        <taxon>Magnoliopsida</taxon>
        <taxon>eudicotyledons</taxon>
        <taxon>Gunneridae</taxon>
        <taxon>Pentapetalae</taxon>
        <taxon>asterids</taxon>
        <taxon>lamiids</taxon>
        <taxon>Solanales</taxon>
        <taxon>Solanaceae</taxon>
        <taxon>Solanoideae</taxon>
        <taxon>Solaneae</taxon>
        <taxon>Solanum</taxon>
    </lineage>
</organism>
<name>A0A0V0GJ74_SOLCH</name>
<protein>
    <submittedName>
        <fullName evidence="1">Putative ovule protein</fullName>
    </submittedName>
</protein>
<sequence>DTYNTNEIHILKTRQQLRFLFNPRKSAGIKLFKDASKQCQRKTKMFISLEIYKHVSQSKHISFQV</sequence>
<dbReference type="EMBL" id="GEDG01037622">
    <property type="protein sequence ID" value="JAP08026.1"/>
    <property type="molecule type" value="Transcribed_RNA"/>
</dbReference>
<evidence type="ECO:0000313" key="1">
    <source>
        <dbReference type="EMBL" id="JAP08026.1"/>
    </source>
</evidence>
<feature type="non-terminal residue" evidence="1">
    <location>
        <position position="1"/>
    </location>
</feature>
<proteinExistence type="predicted"/>
<dbReference type="AlphaFoldDB" id="A0A0V0GJ74"/>
<reference evidence="1" key="1">
    <citation type="submission" date="2015-12" db="EMBL/GenBank/DDBJ databases">
        <title>Gene expression during late stages of embryo sac development: a critical building block for successful pollen-pistil interactions.</title>
        <authorList>
            <person name="Liu Y."/>
            <person name="Joly V."/>
            <person name="Sabar M."/>
            <person name="Matton D.P."/>
        </authorList>
    </citation>
    <scope>NUCLEOTIDE SEQUENCE</scope>
</reference>